<dbReference type="VEuPathDB" id="TrichDB:TVAG_319600"/>
<organism evidence="1 2">
    <name type="scientific">Trichomonas vaginalis (strain ATCC PRA-98 / G3)</name>
    <dbReference type="NCBI Taxonomy" id="412133"/>
    <lineage>
        <taxon>Eukaryota</taxon>
        <taxon>Metamonada</taxon>
        <taxon>Parabasalia</taxon>
        <taxon>Trichomonadida</taxon>
        <taxon>Trichomonadidae</taxon>
        <taxon>Trichomonas</taxon>
    </lineage>
</organism>
<sequence length="425" mass="49881">MDEYKESQLDVISLNETDLCCTEMPVTDVDFDNIQQKIHLFNESQILNQKIELAHNILASFQNFNLEDIASFDFSGFFEAIKDLIYENNESIIREINYFAKDCNVLKDALIHFKIYDSILFFFVSMNTECKRIAINVLSQMNTFDHCFLCSFYETILKLKKIDDLELISTMLIHISETTDCVNDLLKILQYFIVDLNFYQNSLPSFLILMKRSKVHCYKAANTRILQFITQNFENISNNFLEISIGCIELSLPYRKIPENFFSALNFEKLKNIFQNSGKEEEIHKIALFLSHLYSSEDYFGLIHNTEIEKVIFEIFSLSCYEIKKELASNIAISMRYITYNELMTDFFQNIFDEVISIAESGETDVIVAIIDTVIRISDTNPDFLIHIQKFYSIFEDIYMSTDDKYLTDLLDVFLTKIDKFEEYI</sequence>
<evidence type="ECO:0000313" key="2">
    <source>
        <dbReference type="Proteomes" id="UP000001542"/>
    </source>
</evidence>
<gene>
    <name evidence="1" type="ORF">TVAG_319600</name>
</gene>
<dbReference type="InParanoid" id="A2DQA8"/>
<dbReference type="InterPro" id="IPR016024">
    <property type="entry name" value="ARM-type_fold"/>
</dbReference>
<dbReference type="Proteomes" id="UP000001542">
    <property type="component" value="Unassembled WGS sequence"/>
</dbReference>
<evidence type="ECO:0000313" key="1">
    <source>
        <dbReference type="EMBL" id="EAY17365.1"/>
    </source>
</evidence>
<dbReference type="RefSeq" id="XP_001330734.1">
    <property type="nucleotide sequence ID" value="XM_001330698.1"/>
</dbReference>
<name>A2DQA8_TRIV3</name>
<dbReference type="AlphaFoldDB" id="A2DQA8"/>
<proteinExistence type="predicted"/>
<dbReference type="VEuPathDB" id="TrichDB:TVAGG3_1009390"/>
<reference evidence="1" key="2">
    <citation type="journal article" date="2007" name="Science">
        <title>Draft genome sequence of the sexually transmitted pathogen Trichomonas vaginalis.</title>
        <authorList>
            <person name="Carlton J.M."/>
            <person name="Hirt R.P."/>
            <person name="Silva J.C."/>
            <person name="Delcher A.L."/>
            <person name="Schatz M."/>
            <person name="Zhao Q."/>
            <person name="Wortman J.R."/>
            <person name="Bidwell S.L."/>
            <person name="Alsmark U.C.M."/>
            <person name="Besteiro S."/>
            <person name="Sicheritz-Ponten T."/>
            <person name="Noel C.J."/>
            <person name="Dacks J.B."/>
            <person name="Foster P.G."/>
            <person name="Simillion C."/>
            <person name="Van de Peer Y."/>
            <person name="Miranda-Saavedra D."/>
            <person name="Barton G.J."/>
            <person name="Westrop G.D."/>
            <person name="Mueller S."/>
            <person name="Dessi D."/>
            <person name="Fiori P.L."/>
            <person name="Ren Q."/>
            <person name="Paulsen I."/>
            <person name="Zhang H."/>
            <person name="Bastida-Corcuera F.D."/>
            <person name="Simoes-Barbosa A."/>
            <person name="Brown M.T."/>
            <person name="Hayes R.D."/>
            <person name="Mukherjee M."/>
            <person name="Okumura C.Y."/>
            <person name="Schneider R."/>
            <person name="Smith A.J."/>
            <person name="Vanacova S."/>
            <person name="Villalvazo M."/>
            <person name="Haas B.J."/>
            <person name="Pertea M."/>
            <person name="Feldblyum T.V."/>
            <person name="Utterback T.R."/>
            <person name="Shu C.L."/>
            <person name="Osoegawa K."/>
            <person name="de Jong P.J."/>
            <person name="Hrdy I."/>
            <person name="Horvathova L."/>
            <person name="Zubacova Z."/>
            <person name="Dolezal P."/>
            <person name="Malik S.B."/>
            <person name="Logsdon J.M. Jr."/>
            <person name="Henze K."/>
            <person name="Gupta A."/>
            <person name="Wang C.C."/>
            <person name="Dunne R.L."/>
            <person name="Upcroft J.A."/>
            <person name="Upcroft P."/>
            <person name="White O."/>
            <person name="Salzberg S.L."/>
            <person name="Tang P."/>
            <person name="Chiu C.-H."/>
            <person name="Lee Y.-S."/>
            <person name="Embley T.M."/>
            <person name="Coombs G.H."/>
            <person name="Mottram J.C."/>
            <person name="Tachezy J."/>
            <person name="Fraser-Liggett C.M."/>
            <person name="Johnson P.J."/>
        </authorList>
    </citation>
    <scope>NUCLEOTIDE SEQUENCE [LARGE SCALE GENOMIC DNA]</scope>
    <source>
        <strain evidence="1">G3</strain>
    </source>
</reference>
<protein>
    <submittedName>
        <fullName evidence="1">Uncharacterized protein</fullName>
    </submittedName>
</protein>
<keyword evidence="2" id="KW-1185">Reference proteome</keyword>
<dbReference type="EMBL" id="DS113231">
    <property type="protein sequence ID" value="EAY17365.1"/>
    <property type="molecule type" value="Genomic_DNA"/>
</dbReference>
<dbReference type="SUPFAM" id="SSF48371">
    <property type="entry name" value="ARM repeat"/>
    <property type="match status" value="1"/>
</dbReference>
<accession>A2DQA8</accession>
<dbReference type="KEGG" id="tva:4775382"/>
<reference evidence="1" key="1">
    <citation type="submission" date="2006-10" db="EMBL/GenBank/DDBJ databases">
        <authorList>
            <person name="Amadeo P."/>
            <person name="Zhao Q."/>
            <person name="Wortman J."/>
            <person name="Fraser-Liggett C."/>
            <person name="Carlton J."/>
        </authorList>
    </citation>
    <scope>NUCLEOTIDE SEQUENCE</scope>
    <source>
        <strain evidence="1">G3</strain>
    </source>
</reference>